<dbReference type="GO" id="GO:0015940">
    <property type="term" value="P:pantothenate biosynthetic process"/>
    <property type="evidence" value="ECO:0007669"/>
    <property type="project" value="UniProtKB-UniPathway"/>
</dbReference>
<dbReference type="InterPro" id="IPR036291">
    <property type="entry name" value="NAD(P)-bd_dom_sf"/>
</dbReference>
<feature type="region of interest" description="Disordered" evidence="5">
    <location>
        <begin position="245"/>
        <end position="279"/>
    </location>
</feature>
<dbReference type="InterPro" id="IPR008927">
    <property type="entry name" value="6-PGluconate_DH-like_C_sf"/>
</dbReference>
<organism evidence="8 9">
    <name type="scientific">Mycolicibacterium madagascariense</name>
    <dbReference type="NCBI Taxonomy" id="212765"/>
    <lineage>
        <taxon>Bacteria</taxon>
        <taxon>Bacillati</taxon>
        <taxon>Actinomycetota</taxon>
        <taxon>Actinomycetes</taxon>
        <taxon>Mycobacteriales</taxon>
        <taxon>Mycobacteriaceae</taxon>
        <taxon>Mycolicibacterium</taxon>
    </lineage>
</organism>
<dbReference type="SUPFAM" id="SSF48179">
    <property type="entry name" value="6-phosphogluconate dehydrogenase C-terminal domain-like"/>
    <property type="match status" value="1"/>
</dbReference>
<comment type="pathway">
    <text evidence="4">Cofactor biosynthesis; (R)-pantothenate biosynthesis; (R)-pantoate from 3-methyl-2-oxobutanoate: step 2/2.</text>
</comment>
<evidence type="ECO:0000256" key="5">
    <source>
        <dbReference type="SAM" id="MobiDB-lite"/>
    </source>
</evidence>
<dbReference type="InterPro" id="IPR003710">
    <property type="entry name" value="ApbA"/>
</dbReference>
<evidence type="ECO:0000256" key="2">
    <source>
        <dbReference type="ARBA" id="ARBA00022857"/>
    </source>
</evidence>
<dbReference type="Proteomes" id="UP000466517">
    <property type="component" value="Chromosome"/>
</dbReference>
<feature type="domain" description="Ketopantoate reductase C-terminal" evidence="7">
    <location>
        <begin position="190"/>
        <end position="312"/>
    </location>
</feature>
<keyword evidence="2 4" id="KW-0521">NADP</keyword>
<dbReference type="UniPathway" id="UPA00028">
    <property type="reaction ID" value="UER00004"/>
</dbReference>
<gene>
    <name evidence="8" type="ORF">MMAD_17010</name>
</gene>
<evidence type="ECO:0000313" key="8">
    <source>
        <dbReference type="EMBL" id="BBZ27406.1"/>
    </source>
</evidence>
<dbReference type="Gene3D" id="3.40.50.720">
    <property type="entry name" value="NAD(P)-binding Rossmann-like Domain"/>
    <property type="match status" value="1"/>
</dbReference>
<dbReference type="Gene3D" id="1.10.1040.10">
    <property type="entry name" value="N-(1-d-carboxylethyl)-l-norvaline Dehydrogenase, domain 2"/>
    <property type="match status" value="1"/>
</dbReference>
<name>A0A7I7XCP6_9MYCO</name>
<dbReference type="Pfam" id="PF08546">
    <property type="entry name" value="ApbA_C"/>
    <property type="match status" value="1"/>
</dbReference>
<reference evidence="8 9" key="1">
    <citation type="journal article" date="2019" name="Emerg. Microbes Infect.">
        <title>Comprehensive subspecies identification of 175 nontuberculous mycobacteria species based on 7547 genomic profiles.</title>
        <authorList>
            <person name="Matsumoto Y."/>
            <person name="Kinjo T."/>
            <person name="Motooka D."/>
            <person name="Nabeya D."/>
            <person name="Jung N."/>
            <person name="Uechi K."/>
            <person name="Horii T."/>
            <person name="Iida T."/>
            <person name="Fujita J."/>
            <person name="Nakamura S."/>
        </authorList>
    </citation>
    <scope>NUCLEOTIDE SEQUENCE [LARGE SCALE GENOMIC DNA]</scope>
    <source>
        <strain evidence="8 9">JCM 13574</strain>
    </source>
</reference>
<dbReference type="GO" id="GO:0008677">
    <property type="term" value="F:2-dehydropantoate 2-reductase activity"/>
    <property type="evidence" value="ECO:0007669"/>
    <property type="project" value="UniProtKB-EC"/>
</dbReference>
<evidence type="ECO:0000256" key="3">
    <source>
        <dbReference type="ARBA" id="ARBA00023002"/>
    </source>
</evidence>
<evidence type="ECO:0000259" key="7">
    <source>
        <dbReference type="Pfam" id="PF08546"/>
    </source>
</evidence>
<dbReference type="GO" id="GO:0005737">
    <property type="term" value="C:cytoplasm"/>
    <property type="evidence" value="ECO:0007669"/>
    <property type="project" value="TreeGrafter"/>
</dbReference>
<sequence length="335" mass="35063">MAIVRYLIIGAGAVGGTIGGRLAQSGHEVVLVARGSHLKALRDNGLRLITPDGDVTSPIPAVDGPAALGELRPDDVLVLSVKSQDTAAAVADWAAAPVAGGGAAGDRLPLVCAQNGVANERMAARLFDAVYGLTVWLPATHLEPGVVVAHTAPMSGILTLGRYPHGSDPTVLRIGAELSQSRFDAPVVDDVMRWKYGKLLKNLANAVDALLGREAPREPVARIRERCEEEGRAVLAAAGIAFADDEERREQQGDRMNAVDIPGAPRGGGSTWQSLTKGNPAETDYLNGEIALLGRLHGVATPVNVGLQRMVARAVRDRRAPGDLTADALAEALHL</sequence>
<dbReference type="AlphaFoldDB" id="A0A7I7XCP6"/>
<dbReference type="EC" id="1.1.1.169" evidence="4"/>
<dbReference type="EMBL" id="AP022610">
    <property type="protein sequence ID" value="BBZ27406.1"/>
    <property type="molecule type" value="Genomic_DNA"/>
</dbReference>
<feature type="domain" description="Ketopantoate reductase N-terminal" evidence="6">
    <location>
        <begin position="6"/>
        <end position="163"/>
    </location>
</feature>
<comment type="function">
    <text evidence="4">Catalyzes the NADPH-dependent reduction of ketopantoate into pantoic acid.</text>
</comment>
<evidence type="ECO:0000259" key="6">
    <source>
        <dbReference type="Pfam" id="PF02558"/>
    </source>
</evidence>
<dbReference type="PANTHER" id="PTHR21708:SF26">
    <property type="entry name" value="2-DEHYDROPANTOATE 2-REDUCTASE"/>
    <property type="match status" value="1"/>
</dbReference>
<dbReference type="InterPro" id="IPR013752">
    <property type="entry name" value="KPA_reductase"/>
</dbReference>
<dbReference type="InterPro" id="IPR051402">
    <property type="entry name" value="KPR-Related"/>
</dbReference>
<comment type="similarity">
    <text evidence="1 4">Belongs to the ketopantoate reductase family.</text>
</comment>
<accession>A0A7I7XCP6</accession>
<dbReference type="NCBIfam" id="TIGR00745">
    <property type="entry name" value="apbA_panE"/>
    <property type="match status" value="1"/>
</dbReference>
<protein>
    <recommendedName>
        <fullName evidence="4">2-dehydropantoate 2-reductase</fullName>
        <ecNumber evidence="4">1.1.1.169</ecNumber>
    </recommendedName>
    <alternativeName>
        <fullName evidence="4">Ketopantoate reductase</fullName>
    </alternativeName>
</protein>
<dbReference type="InterPro" id="IPR013332">
    <property type="entry name" value="KPR_N"/>
</dbReference>
<proteinExistence type="inferred from homology"/>
<keyword evidence="3 4" id="KW-0560">Oxidoreductase</keyword>
<comment type="catalytic activity">
    <reaction evidence="4">
        <text>(R)-pantoate + NADP(+) = 2-dehydropantoate + NADPH + H(+)</text>
        <dbReference type="Rhea" id="RHEA:16233"/>
        <dbReference type="ChEBI" id="CHEBI:11561"/>
        <dbReference type="ChEBI" id="CHEBI:15378"/>
        <dbReference type="ChEBI" id="CHEBI:15980"/>
        <dbReference type="ChEBI" id="CHEBI:57783"/>
        <dbReference type="ChEBI" id="CHEBI:58349"/>
        <dbReference type="EC" id="1.1.1.169"/>
    </reaction>
</comment>
<dbReference type="PANTHER" id="PTHR21708">
    <property type="entry name" value="PROBABLE 2-DEHYDROPANTOATE 2-REDUCTASE"/>
    <property type="match status" value="1"/>
</dbReference>
<dbReference type="KEGG" id="mmag:MMAD_17010"/>
<keyword evidence="9" id="KW-1185">Reference proteome</keyword>
<evidence type="ECO:0000256" key="4">
    <source>
        <dbReference type="RuleBase" id="RU362068"/>
    </source>
</evidence>
<dbReference type="InterPro" id="IPR013328">
    <property type="entry name" value="6PGD_dom2"/>
</dbReference>
<dbReference type="SUPFAM" id="SSF51735">
    <property type="entry name" value="NAD(P)-binding Rossmann-fold domains"/>
    <property type="match status" value="1"/>
</dbReference>
<evidence type="ECO:0000256" key="1">
    <source>
        <dbReference type="ARBA" id="ARBA00007870"/>
    </source>
</evidence>
<keyword evidence="4" id="KW-0566">Pantothenate biosynthesis</keyword>
<evidence type="ECO:0000313" key="9">
    <source>
        <dbReference type="Proteomes" id="UP000466517"/>
    </source>
</evidence>
<dbReference type="Pfam" id="PF02558">
    <property type="entry name" value="ApbA"/>
    <property type="match status" value="1"/>
</dbReference>